<dbReference type="EMBL" id="QENQ01000001">
    <property type="protein sequence ID" value="PVX31582.1"/>
    <property type="molecule type" value="Genomic_DNA"/>
</dbReference>
<sequence length="175" mass="21084">MIDELNKPGVREAMPILASNEGVWEGWYRYYDASTGALIDQHRSRLICRLFTDEGGVDRYHQTNYYFWEDGRTETRDFPAWYENGRIWWDNDLIKGWAAHMQPDDFGRSTCLNWVRKNEPGIYLYEMIQNNDARTHRARTWQWFRDGICYQRTLIDEKFITPDWQNFTDHSAPKN</sequence>
<protein>
    <submittedName>
        <fullName evidence="1">DUF3598 domain-containing protein</fullName>
    </submittedName>
</protein>
<dbReference type="OrthoDB" id="457594at2"/>
<gene>
    <name evidence="1" type="ORF">DD559_16135</name>
</gene>
<evidence type="ECO:0000313" key="1">
    <source>
        <dbReference type="EMBL" id="PVX31582.1"/>
    </source>
</evidence>
<organism evidence="1 2">
    <name type="scientific">Sphingomonas pokkalii</name>
    <dbReference type="NCBI Taxonomy" id="2175090"/>
    <lineage>
        <taxon>Bacteria</taxon>
        <taxon>Pseudomonadati</taxon>
        <taxon>Pseudomonadota</taxon>
        <taxon>Alphaproteobacteria</taxon>
        <taxon>Sphingomonadales</taxon>
        <taxon>Sphingomonadaceae</taxon>
        <taxon>Sphingomonas</taxon>
    </lineage>
</organism>
<reference evidence="1 2" key="1">
    <citation type="submission" date="2018-05" db="EMBL/GenBank/DDBJ databases">
        <title>Description of Sphingomonas pokkalii sp nov, isolated from the rhizosphere of saline tolerant pokkali rice and its draft genome analysis.</title>
        <authorList>
            <person name="Menon R."/>
            <person name="Kumari S."/>
            <person name="Rameshkumar N."/>
        </authorList>
    </citation>
    <scope>NUCLEOTIDE SEQUENCE [LARGE SCALE GENOMIC DNA]</scope>
    <source>
        <strain evidence="1 2">L3B27</strain>
    </source>
</reference>
<name>A0A2U0SJS0_9SPHN</name>
<dbReference type="AlphaFoldDB" id="A0A2U0SJS0"/>
<accession>A0A2U0SJS0</accession>
<proteinExistence type="predicted"/>
<keyword evidence="2" id="KW-1185">Reference proteome</keyword>
<comment type="caution">
    <text evidence="1">The sequence shown here is derived from an EMBL/GenBank/DDBJ whole genome shotgun (WGS) entry which is preliminary data.</text>
</comment>
<evidence type="ECO:0000313" key="2">
    <source>
        <dbReference type="Proteomes" id="UP000245890"/>
    </source>
</evidence>
<dbReference type="Proteomes" id="UP000245890">
    <property type="component" value="Unassembled WGS sequence"/>
</dbReference>
<dbReference type="RefSeq" id="WP_116470964.1">
    <property type="nucleotide sequence ID" value="NZ_QENQ01000001.1"/>
</dbReference>